<dbReference type="GO" id="GO:0009307">
    <property type="term" value="P:DNA restriction-modification system"/>
    <property type="evidence" value="ECO:0007669"/>
    <property type="project" value="UniProtKB-KW"/>
</dbReference>
<dbReference type="PANTHER" id="PTHR30408">
    <property type="entry name" value="TYPE-1 RESTRICTION ENZYME ECOKI SPECIFICITY PROTEIN"/>
    <property type="match status" value="1"/>
</dbReference>
<dbReference type="InterPro" id="IPR044946">
    <property type="entry name" value="Restrct_endonuc_typeI_TRD_sf"/>
</dbReference>
<comment type="caution">
    <text evidence="5">The sequence shown here is derived from an EMBL/GenBank/DDBJ whole genome shotgun (WGS) entry which is preliminary data.</text>
</comment>
<evidence type="ECO:0000313" key="5">
    <source>
        <dbReference type="EMBL" id="KXU34043.1"/>
    </source>
</evidence>
<proteinExistence type="inferred from homology"/>
<accession>A0A139SHM9</accession>
<evidence type="ECO:0000259" key="4">
    <source>
        <dbReference type="Pfam" id="PF01420"/>
    </source>
</evidence>
<evidence type="ECO:0000256" key="1">
    <source>
        <dbReference type="ARBA" id="ARBA00010923"/>
    </source>
</evidence>
<sequence>MPHNSQYERYVISPLRFYLRCDLSKADPVFISYFFHSSEGQHKLLANASQTGVPSIARPSSYLKTIELSLPPLKEQRAISHILGTLDDRIANLRQTNATLEAIAQALFKSWFVDFDGVPPEDMQESELGLIPKEWRVGTFGDVAEHPRRGVQPEEIESSTPYIALEHMPRRCIALSDWGMAVGLESNKHEFKRGEILFGKLRPYFHKVGVAPIDGVCSTDIVVITPKSPAWFGFVLAHASSDPFVEYTNAGSTGTKMPRTSWREMSRYAVVLPPESIATAFNEQVQQMVEKIISNIHEVRTLAALRDTLLPKLISGKLRFHGRIHES</sequence>
<organism evidence="5 6">
    <name type="scientific">Cephaloticoccus capnophilus</name>
    <dbReference type="NCBI Taxonomy" id="1548208"/>
    <lineage>
        <taxon>Bacteria</taxon>
        <taxon>Pseudomonadati</taxon>
        <taxon>Verrucomicrobiota</taxon>
        <taxon>Opitutia</taxon>
        <taxon>Opitutales</taxon>
        <taxon>Opitutaceae</taxon>
        <taxon>Cephaloticoccus</taxon>
    </lineage>
</organism>
<dbReference type="EMBL" id="LSZP01000062">
    <property type="protein sequence ID" value="KXU34043.1"/>
    <property type="molecule type" value="Genomic_DNA"/>
</dbReference>
<evidence type="ECO:0000313" key="6">
    <source>
        <dbReference type="Proteomes" id="UP000071392"/>
    </source>
</evidence>
<dbReference type="InterPro" id="IPR000055">
    <property type="entry name" value="Restrct_endonuc_typeI_TRD"/>
</dbReference>
<feature type="domain" description="Type I restriction modification DNA specificity" evidence="4">
    <location>
        <begin position="42"/>
        <end position="101"/>
    </location>
</feature>
<gene>
    <name evidence="5" type="ORF">AXK12_08200</name>
</gene>
<dbReference type="PANTHER" id="PTHR30408:SF13">
    <property type="entry name" value="TYPE I RESTRICTION ENZYME HINDI SPECIFICITY SUBUNIT"/>
    <property type="match status" value="1"/>
</dbReference>
<protein>
    <recommendedName>
        <fullName evidence="4">Type I restriction modification DNA specificity domain-containing protein</fullName>
    </recommendedName>
</protein>
<keyword evidence="6" id="KW-1185">Reference proteome</keyword>
<evidence type="ECO:0000256" key="2">
    <source>
        <dbReference type="ARBA" id="ARBA00022747"/>
    </source>
</evidence>
<name>A0A139SHM9_9BACT</name>
<dbReference type="Proteomes" id="UP000071392">
    <property type="component" value="Unassembled WGS sequence"/>
</dbReference>
<reference evidence="5 6" key="1">
    <citation type="submission" date="2016-02" db="EMBL/GenBank/DDBJ databases">
        <authorList>
            <person name="Wen L."/>
            <person name="He K."/>
            <person name="Yang H."/>
        </authorList>
    </citation>
    <scope>NUCLEOTIDE SEQUENCE [LARGE SCALE GENOMIC DNA]</scope>
    <source>
        <strain evidence="5 6">CV41</strain>
    </source>
</reference>
<evidence type="ECO:0000256" key="3">
    <source>
        <dbReference type="ARBA" id="ARBA00023125"/>
    </source>
</evidence>
<keyword evidence="2" id="KW-0680">Restriction system</keyword>
<keyword evidence="3" id="KW-0238">DNA-binding</keyword>
<dbReference type="AlphaFoldDB" id="A0A139SHM9"/>
<comment type="similarity">
    <text evidence="1">Belongs to the type-I restriction system S methylase family.</text>
</comment>
<dbReference type="InterPro" id="IPR052021">
    <property type="entry name" value="Type-I_RS_S_subunit"/>
</dbReference>
<dbReference type="SUPFAM" id="SSF116734">
    <property type="entry name" value="DNA methylase specificity domain"/>
    <property type="match status" value="2"/>
</dbReference>
<dbReference type="STRING" id="1548208.AXK12_08200"/>
<dbReference type="GO" id="GO:0003677">
    <property type="term" value="F:DNA binding"/>
    <property type="evidence" value="ECO:0007669"/>
    <property type="project" value="UniProtKB-KW"/>
</dbReference>
<dbReference type="Gene3D" id="3.90.220.20">
    <property type="entry name" value="DNA methylase specificity domains"/>
    <property type="match status" value="2"/>
</dbReference>
<dbReference type="Pfam" id="PF01420">
    <property type="entry name" value="Methylase_S"/>
    <property type="match status" value="1"/>
</dbReference>